<dbReference type="Gene3D" id="1.10.630.10">
    <property type="entry name" value="Cytochrome P450"/>
    <property type="match status" value="1"/>
</dbReference>
<evidence type="ECO:0000313" key="12">
    <source>
        <dbReference type="Proteomes" id="UP001642360"/>
    </source>
</evidence>
<dbReference type="EMBL" id="CAUOFW020001157">
    <property type="protein sequence ID" value="CAK9141612.1"/>
    <property type="molecule type" value="Genomic_DNA"/>
</dbReference>
<sequence>SQASSKPPRLSIIGNLHQLGKLPHQSLWKLLQKYGSVMLLQLGNSPTLVILSTDMAKEVLKTHDIDFCSRLPSPNAKRHTYNFSNMAYSDHWREMCKIFVTRLLNPSRVQSFGQASEVEINNMINSLLLASPNPVDLDEQIYSFTDGFLGTSALCKSYRGKQFKGQNLKDVVEDAIRMLDGFSAEDFFPWIGNMAHILTGQRDRPEKCFSMLDGYFRMILEK</sequence>
<dbReference type="PANTHER" id="PTHR47955">
    <property type="entry name" value="CYTOCHROME P450 FAMILY 71 PROTEIN"/>
    <property type="match status" value="1"/>
</dbReference>
<proteinExistence type="inferred from homology"/>
<name>A0ABC8RHV1_9AQUA</name>
<gene>
    <name evidence="11" type="ORF">ILEXP_LOCUS9205</name>
</gene>
<dbReference type="PANTHER" id="PTHR47955:SF9">
    <property type="entry name" value="PREMNASPIRODIENE OXYGENASE-LIKE"/>
    <property type="match status" value="1"/>
</dbReference>
<comment type="similarity">
    <text evidence="2">Belongs to the cytochrome P450 family.</text>
</comment>
<dbReference type="AlphaFoldDB" id="A0ABC8RHV1"/>
<evidence type="ECO:0000256" key="4">
    <source>
        <dbReference type="ARBA" id="ARBA00022692"/>
    </source>
</evidence>
<evidence type="ECO:0000256" key="8">
    <source>
        <dbReference type="ARBA" id="ARBA00023004"/>
    </source>
</evidence>
<dbReference type="GO" id="GO:0046872">
    <property type="term" value="F:metal ion binding"/>
    <property type="evidence" value="ECO:0007669"/>
    <property type="project" value="UniProtKB-KW"/>
</dbReference>
<keyword evidence="4" id="KW-0812">Transmembrane</keyword>
<dbReference type="InterPro" id="IPR036396">
    <property type="entry name" value="Cyt_P450_sf"/>
</dbReference>
<comment type="caution">
    <text evidence="11">The sequence shown here is derived from an EMBL/GenBank/DDBJ whole genome shotgun (WGS) entry which is preliminary data.</text>
</comment>
<keyword evidence="9" id="KW-0503">Monooxygenase</keyword>
<dbReference type="Pfam" id="PF00067">
    <property type="entry name" value="p450"/>
    <property type="match status" value="1"/>
</dbReference>
<dbReference type="InterPro" id="IPR002401">
    <property type="entry name" value="Cyt_P450_E_grp-I"/>
</dbReference>
<evidence type="ECO:0000256" key="6">
    <source>
        <dbReference type="ARBA" id="ARBA00022989"/>
    </source>
</evidence>
<evidence type="ECO:0000313" key="11">
    <source>
        <dbReference type="EMBL" id="CAK9141612.1"/>
    </source>
</evidence>
<keyword evidence="6" id="KW-1133">Transmembrane helix</keyword>
<evidence type="ECO:0000256" key="2">
    <source>
        <dbReference type="ARBA" id="ARBA00010617"/>
    </source>
</evidence>
<evidence type="ECO:0008006" key="13">
    <source>
        <dbReference type="Google" id="ProtNLM"/>
    </source>
</evidence>
<keyword evidence="8" id="KW-0408">Iron</keyword>
<dbReference type="SUPFAM" id="SSF48264">
    <property type="entry name" value="Cytochrome P450"/>
    <property type="match status" value="1"/>
</dbReference>
<evidence type="ECO:0000256" key="10">
    <source>
        <dbReference type="ARBA" id="ARBA00023136"/>
    </source>
</evidence>
<accession>A0ABC8RHV1</accession>
<organism evidence="11 12">
    <name type="scientific">Ilex paraguariensis</name>
    <name type="common">yerba mate</name>
    <dbReference type="NCBI Taxonomy" id="185542"/>
    <lineage>
        <taxon>Eukaryota</taxon>
        <taxon>Viridiplantae</taxon>
        <taxon>Streptophyta</taxon>
        <taxon>Embryophyta</taxon>
        <taxon>Tracheophyta</taxon>
        <taxon>Spermatophyta</taxon>
        <taxon>Magnoliopsida</taxon>
        <taxon>eudicotyledons</taxon>
        <taxon>Gunneridae</taxon>
        <taxon>Pentapetalae</taxon>
        <taxon>asterids</taxon>
        <taxon>campanulids</taxon>
        <taxon>Aquifoliales</taxon>
        <taxon>Aquifoliaceae</taxon>
        <taxon>Ilex</taxon>
    </lineage>
</organism>
<keyword evidence="12" id="KW-1185">Reference proteome</keyword>
<keyword evidence="7" id="KW-0560">Oxidoreductase</keyword>
<evidence type="ECO:0000256" key="5">
    <source>
        <dbReference type="ARBA" id="ARBA00022723"/>
    </source>
</evidence>
<keyword evidence="5" id="KW-0479">Metal-binding</keyword>
<dbReference type="GO" id="GO:0016020">
    <property type="term" value="C:membrane"/>
    <property type="evidence" value="ECO:0007669"/>
    <property type="project" value="UniProtKB-SubCell"/>
</dbReference>
<dbReference type="Proteomes" id="UP001642360">
    <property type="component" value="Unassembled WGS sequence"/>
</dbReference>
<reference evidence="11 12" key="1">
    <citation type="submission" date="2024-02" db="EMBL/GenBank/DDBJ databases">
        <authorList>
            <person name="Vignale AGUSTIN F."/>
            <person name="Sosa J E."/>
            <person name="Modenutti C."/>
        </authorList>
    </citation>
    <scope>NUCLEOTIDE SEQUENCE [LARGE SCALE GENOMIC DNA]</scope>
</reference>
<evidence type="ECO:0000256" key="7">
    <source>
        <dbReference type="ARBA" id="ARBA00023002"/>
    </source>
</evidence>
<evidence type="ECO:0000256" key="1">
    <source>
        <dbReference type="ARBA" id="ARBA00004370"/>
    </source>
</evidence>
<feature type="non-terminal residue" evidence="11">
    <location>
        <position position="1"/>
    </location>
</feature>
<comment type="subcellular location">
    <subcellularLocation>
        <location evidence="1">Membrane</location>
    </subcellularLocation>
</comment>
<dbReference type="InterPro" id="IPR001128">
    <property type="entry name" value="Cyt_P450"/>
</dbReference>
<dbReference type="GO" id="GO:0004497">
    <property type="term" value="F:monooxygenase activity"/>
    <property type="evidence" value="ECO:0007669"/>
    <property type="project" value="UniProtKB-KW"/>
</dbReference>
<protein>
    <recommendedName>
        <fullName evidence="13">Cytochrome P450</fullName>
    </recommendedName>
</protein>
<evidence type="ECO:0000256" key="3">
    <source>
        <dbReference type="ARBA" id="ARBA00022617"/>
    </source>
</evidence>
<evidence type="ECO:0000256" key="9">
    <source>
        <dbReference type="ARBA" id="ARBA00023033"/>
    </source>
</evidence>
<keyword evidence="10" id="KW-0472">Membrane</keyword>
<keyword evidence="3" id="KW-0349">Heme</keyword>
<dbReference type="PRINTS" id="PR00463">
    <property type="entry name" value="EP450I"/>
</dbReference>